<evidence type="ECO:0000313" key="8">
    <source>
        <dbReference type="Proteomes" id="UP000251995"/>
    </source>
</evidence>
<evidence type="ECO:0000256" key="4">
    <source>
        <dbReference type="SAM" id="MobiDB-lite"/>
    </source>
</evidence>
<dbReference type="InterPro" id="IPR011712">
    <property type="entry name" value="Sig_transdc_His_kin_sub3_dim/P"/>
</dbReference>
<dbReference type="CDD" id="cd16917">
    <property type="entry name" value="HATPase_UhpB-NarQ-NarX-like"/>
    <property type="match status" value="1"/>
</dbReference>
<dbReference type="PANTHER" id="PTHR24421:SF63">
    <property type="entry name" value="SENSOR HISTIDINE KINASE DESK"/>
    <property type="match status" value="1"/>
</dbReference>
<keyword evidence="5" id="KW-0812">Transmembrane</keyword>
<organism evidence="7 8">
    <name type="scientific">Acidipropionibacterium virtanenii</name>
    <dbReference type="NCBI Taxonomy" id="2057246"/>
    <lineage>
        <taxon>Bacteria</taxon>
        <taxon>Bacillati</taxon>
        <taxon>Actinomycetota</taxon>
        <taxon>Actinomycetes</taxon>
        <taxon>Propionibacteriales</taxon>
        <taxon>Propionibacteriaceae</taxon>
        <taxon>Acidipropionibacterium</taxon>
    </lineage>
</organism>
<dbReference type="OrthoDB" id="5241784at2"/>
<evidence type="ECO:0000256" key="3">
    <source>
        <dbReference type="ARBA" id="ARBA00023012"/>
    </source>
</evidence>
<keyword evidence="5" id="KW-1133">Transmembrane helix</keyword>
<dbReference type="Proteomes" id="UP000251995">
    <property type="component" value="Chromosome"/>
</dbReference>
<dbReference type="Gene3D" id="1.20.5.1930">
    <property type="match status" value="1"/>
</dbReference>
<feature type="transmembrane region" description="Helical" evidence="5">
    <location>
        <begin position="129"/>
        <end position="158"/>
    </location>
</feature>
<feature type="region of interest" description="Disordered" evidence="4">
    <location>
        <begin position="1"/>
        <end position="20"/>
    </location>
</feature>
<feature type="transmembrane region" description="Helical" evidence="5">
    <location>
        <begin position="64"/>
        <end position="81"/>
    </location>
</feature>
<dbReference type="SUPFAM" id="SSF55874">
    <property type="entry name" value="ATPase domain of HSP90 chaperone/DNA topoisomerase II/histidine kinase"/>
    <property type="match status" value="1"/>
</dbReference>
<keyword evidence="1 7" id="KW-0808">Transferase</keyword>
<feature type="transmembrane region" description="Helical" evidence="5">
    <location>
        <begin position="164"/>
        <end position="183"/>
    </location>
</feature>
<dbReference type="Gene3D" id="3.30.565.10">
    <property type="entry name" value="Histidine kinase-like ATPase, C-terminal domain"/>
    <property type="match status" value="1"/>
</dbReference>
<feature type="domain" description="Signal transduction histidine kinase subgroup 3 dimerisation and phosphoacceptor" evidence="6">
    <location>
        <begin position="205"/>
        <end position="270"/>
    </location>
</feature>
<feature type="transmembrane region" description="Helical" evidence="5">
    <location>
        <begin position="101"/>
        <end position="117"/>
    </location>
</feature>
<keyword evidence="3" id="KW-0902">Two-component regulatory system</keyword>
<evidence type="ECO:0000256" key="2">
    <source>
        <dbReference type="ARBA" id="ARBA00022777"/>
    </source>
</evidence>
<evidence type="ECO:0000259" key="6">
    <source>
        <dbReference type="Pfam" id="PF07730"/>
    </source>
</evidence>
<proteinExistence type="predicted"/>
<feature type="transmembrane region" description="Helical" evidence="5">
    <location>
        <begin position="31"/>
        <end position="52"/>
    </location>
</feature>
<dbReference type="PANTHER" id="PTHR24421">
    <property type="entry name" value="NITRATE/NITRITE SENSOR PROTEIN NARX-RELATED"/>
    <property type="match status" value="1"/>
</dbReference>
<keyword evidence="2 7" id="KW-0418">Kinase</keyword>
<dbReference type="GO" id="GO:0016020">
    <property type="term" value="C:membrane"/>
    <property type="evidence" value="ECO:0007669"/>
    <property type="project" value="InterPro"/>
</dbReference>
<dbReference type="EMBL" id="CP025198">
    <property type="protein sequence ID" value="AXE39602.1"/>
    <property type="molecule type" value="Genomic_DNA"/>
</dbReference>
<dbReference type="EC" id="2.7.13.3" evidence="7"/>
<dbReference type="KEGG" id="acij:JS278_02464"/>
<evidence type="ECO:0000256" key="1">
    <source>
        <dbReference type="ARBA" id="ARBA00022679"/>
    </source>
</evidence>
<dbReference type="Pfam" id="PF07730">
    <property type="entry name" value="HisKA_3"/>
    <property type="match status" value="1"/>
</dbReference>
<dbReference type="GO" id="GO:0046983">
    <property type="term" value="F:protein dimerization activity"/>
    <property type="evidence" value="ECO:0007669"/>
    <property type="project" value="InterPro"/>
</dbReference>
<accession>A0A344UWF4</accession>
<evidence type="ECO:0000256" key="5">
    <source>
        <dbReference type="SAM" id="Phobius"/>
    </source>
</evidence>
<evidence type="ECO:0000313" key="7">
    <source>
        <dbReference type="EMBL" id="AXE39602.1"/>
    </source>
</evidence>
<dbReference type="InterPro" id="IPR050482">
    <property type="entry name" value="Sensor_HK_TwoCompSys"/>
</dbReference>
<gene>
    <name evidence="7" type="primary">desK_4</name>
    <name evidence="7" type="ORF">JS278_02464</name>
</gene>
<dbReference type="GO" id="GO:0000155">
    <property type="term" value="F:phosphorelay sensor kinase activity"/>
    <property type="evidence" value="ECO:0007669"/>
    <property type="project" value="InterPro"/>
</dbReference>
<keyword evidence="8" id="KW-1185">Reference proteome</keyword>
<reference evidence="7 8" key="1">
    <citation type="submission" date="2017-12" db="EMBL/GenBank/DDBJ databases">
        <title>The whole genome sequence of the Acidipropionibacterium virtanenii sp. nov. type strain JS278.</title>
        <authorList>
            <person name="Laine P."/>
            <person name="Deptula P."/>
            <person name="Varmanen P."/>
            <person name="Auvinen P."/>
        </authorList>
    </citation>
    <scope>NUCLEOTIDE SEQUENCE [LARGE SCALE GENOMIC DNA]</scope>
    <source>
        <strain evidence="7 8">JS278</strain>
    </source>
</reference>
<dbReference type="InterPro" id="IPR036890">
    <property type="entry name" value="HATPase_C_sf"/>
</dbReference>
<sequence length="398" mass="42653">MYSSESASRGRARADRGHRRMRARAYGRTHGTVLVTTGVWLGFVAFPVLAVIFDQSLSTTVKTLSLIDIGVFIVCYLVGFWTDDDAIESSPAHRRARPASWVWLGVLLALIIVLAVLRGAPALTMCCYLVAYAAFLMPGWTVITILAVIVAAVSTALLRGAMTGWETLPLIGMALVFAFGIVARSEGRRDVEQARARESAARLGERERIASDVHDLLGQSLTVMAMKAELMGRFVDKDPEAAKQQARDLHRMSRDSLTQMRALVGGLQPQGVDGQLAEARIALRAAGIDLVIDDIRGGTGSGPGPAVGSDVGQDPFDIVRGWVLREAVTNIIRHSKARTCTIDVGDDRLRIVDDGVGEENAPEGAGRAGMRRRVEAAGGEFWSGPGPDGRGVAILVTG</sequence>
<dbReference type="AlphaFoldDB" id="A0A344UWF4"/>
<name>A0A344UWF4_9ACTN</name>
<keyword evidence="5" id="KW-0472">Membrane</keyword>
<protein>
    <submittedName>
        <fullName evidence="7">Sensor histidine kinase DesK</fullName>
        <ecNumber evidence="7">2.7.13.3</ecNumber>
    </submittedName>
</protein>